<name>A0A316IJV0_9PSEU</name>
<protein>
    <submittedName>
        <fullName evidence="1">Uncharacterized protein</fullName>
    </submittedName>
</protein>
<sequence>MIDQLPENRTLPDDVRMRARRRLSEGMAPGARAGRQTLIAAGVSLLAAGAVFATQALLGGNAEVAGPPSYPDNGELVGKDRAVINHVERGRVDPDVLSRCVAAAKAHPPVSAWQTIATSHKAGTVLTAFRGPAGVFFCANTVTTTTISNPDPVQLEEGRRKVRILFTTPSGTMAGLVSPDVKFLSLARIGDRGTDNTGPALVDGLFLAPSGFTKAENGTQALANGEHFAVRGVPKPTASVVDRPLPPADRSTPEALKLAECVRDRPIPDAAQFAHTLTVRLSATSTVRLGRFGDLLLYCMDQGKPVKGRVLDRDDLDEVRGETIASVGAFYDFAPETLREDGEVDHLVSNTAAATGLITDPRVASITYTRPGTADLPASIGNGTFVLVAPLIDRHPDARVVVRDAAGTVLETIKPGDVP</sequence>
<evidence type="ECO:0000313" key="2">
    <source>
        <dbReference type="Proteomes" id="UP000246005"/>
    </source>
</evidence>
<comment type="caution">
    <text evidence="1">The sequence shown here is derived from an EMBL/GenBank/DDBJ whole genome shotgun (WGS) entry which is preliminary data.</text>
</comment>
<gene>
    <name evidence="1" type="ORF">C8D88_104640</name>
</gene>
<dbReference type="EMBL" id="QGHB01000004">
    <property type="protein sequence ID" value="PWK87479.1"/>
    <property type="molecule type" value="Genomic_DNA"/>
</dbReference>
<evidence type="ECO:0000313" key="1">
    <source>
        <dbReference type="EMBL" id="PWK87479.1"/>
    </source>
</evidence>
<organism evidence="1 2">
    <name type="scientific">Lentzea atacamensis</name>
    <dbReference type="NCBI Taxonomy" id="531938"/>
    <lineage>
        <taxon>Bacteria</taxon>
        <taxon>Bacillati</taxon>
        <taxon>Actinomycetota</taxon>
        <taxon>Actinomycetes</taxon>
        <taxon>Pseudonocardiales</taxon>
        <taxon>Pseudonocardiaceae</taxon>
        <taxon>Lentzea</taxon>
    </lineage>
</organism>
<dbReference type="Proteomes" id="UP000246005">
    <property type="component" value="Unassembled WGS sequence"/>
</dbReference>
<dbReference type="RefSeq" id="WP_109637026.1">
    <property type="nucleotide sequence ID" value="NZ_QGHB01000004.1"/>
</dbReference>
<reference evidence="1 2" key="1">
    <citation type="submission" date="2018-05" db="EMBL/GenBank/DDBJ databases">
        <title>Genomic Encyclopedia of Type Strains, Phase IV (KMG-IV): sequencing the most valuable type-strain genomes for metagenomic binning, comparative biology and taxonomic classification.</title>
        <authorList>
            <person name="Goeker M."/>
        </authorList>
    </citation>
    <scope>NUCLEOTIDE SEQUENCE [LARGE SCALE GENOMIC DNA]</scope>
    <source>
        <strain evidence="1 2">DSM 45480</strain>
    </source>
</reference>
<accession>A0A316IJV0</accession>
<proteinExistence type="predicted"/>
<dbReference type="AlphaFoldDB" id="A0A316IJV0"/>